<feature type="domain" description="Glycoside Hydrolase 20C C-terminal" evidence="5">
    <location>
        <begin position="455"/>
        <end position="660"/>
    </location>
</feature>
<protein>
    <submittedName>
        <fullName evidence="6">Beta-N-acetylhexosaminidase</fullName>
    </submittedName>
</protein>
<evidence type="ECO:0000313" key="7">
    <source>
        <dbReference type="Proteomes" id="UP001332192"/>
    </source>
</evidence>
<sequence length="687" mass="77723">MAGARLRVDFRTLPEELRAGLKAIIADRPEHFCVAGEPTGCACRDDQCTPIDLTFARDEALQDRLSLAVDVEQDGREVRVAYGQKAAAFRALGRLLGQLVSGNGDGVAISPFRERSRFDTLGIMVDASRNGVLRVDVAKRLLRHVALMGINACMLYTEDTYEVPGRPFFGYLRGRYTRDELEELDDYAFDLGIEMIPCIQTLAHLEQVLQWPAFQEVRDTASVLLAEDEKTYELVEEMILAASSPFRTKRIHVGMDEAWGIATGRYKEFHGERRPFDVLNAHLGRVREICRRHGLRPMIWSDMYFRLGSKTHDYYDRDTVIPEDVKRAIPKDVDLVYWDYYHLDPGFYAEWIDRHRELGSDPVMAGGVWTWDRLWASLPFSFTTTDACMRACKQKGLREAFVTMWGDDGMECDVLSALPGIQFFAEHGYTAGEAVDQHLLRLNFRGACGADADFDDWVKASEVDAPPGVDDPGKSHANPGKWLLWQDPLLAVMDPLVEGLPLREHYERLARALFAAAEKASRSKRQGGARDDGRQEDGRATRAETDRGFNWGRRLLLPAYLAHALALKSELRRRLAEAYAKDDRATLRQMAATDIPALQAAVDDLWKVHRDTWMATYKPFGWEVIERRYGGLQARLATLADRIAGYLNDELDAIPELEVKLERPMESPPGTLPEVHYARVATPSTIK</sequence>
<keyword evidence="2" id="KW-0378">Hydrolase</keyword>
<dbReference type="Pfam" id="PF00728">
    <property type="entry name" value="Glyco_hydro_20"/>
    <property type="match status" value="1"/>
</dbReference>
<feature type="domain" description="Glycoside hydrolase family 20 catalytic" evidence="4">
    <location>
        <begin position="174"/>
        <end position="308"/>
    </location>
</feature>
<evidence type="ECO:0000256" key="2">
    <source>
        <dbReference type="ARBA" id="ARBA00022801"/>
    </source>
</evidence>
<name>A0ABZ1BXL5_9FIRM</name>
<dbReference type="InterPro" id="IPR038901">
    <property type="entry name" value="HEXDC-like"/>
</dbReference>
<gene>
    <name evidence="6" type="ORF">U7230_00440</name>
</gene>
<feature type="compositionally biased region" description="Basic and acidic residues" evidence="3">
    <location>
        <begin position="528"/>
        <end position="543"/>
    </location>
</feature>
<feature type="region of interest" description="Disordered" evidence="3">
    <location>
        <begin position="523"/>
        <end position="543"/>
    </location>
</feature>
<dbReference type="PANTHER" id="PTHR21040">
    <property type="entry name" value="BCDNA.GH04120"/>
    <property type="match status" value="1"/>
</dbReference>
<dbReference type="InterPro" id="IPR041063">
    <property type="entry name" value="Glyco_H_20C_C"/>
</dbReference>
<reference evidence="6 7" key="1">
    <citation type="journal article" date="2024" name="Front. Microbiol.">
        <title>Novel thermophilic genera Geochorda gen. nov. and Carboxydochorda gen. nov. from the deep terrestrial subsurface reveal the ecophysiological diversity in the class Limnochordia.</title>
        <authorList>
            <person name="Karnachuk O.V."/>
            <person name="Lukina A.P."/>
            <person name="Avakyan M.R."/>
            <person name="Kadnikov V.V."/>
            <person name="Begmatov S."/>
            <person name="Beletsky A.V."/>
            <person name="Vlasova K.G."/>
            <person name="Novikov A.A."/>
            <person name="Shcherbakova V.A."/>
            <person name="Mardanov A.V."/>
            <person name="Ravin N.V."/>
        </authorList>
    </citation>
    <scope>NUCLEOTIDE SEQUENCE [LARGE SCALE GENOMIC DNA]</scope>
    <source>
        <strain evidence="6 7">L945</strain>
    </source>
</reference>
<dbReference type="PANTHER" id="PTHR21040:SF8">
    <property type="entry name" value="BCDNA.GH04120"/>
    <property type="match status" value="1"/>
</dbReference>
<dbReference type="RefSeq" id="WP_324716792.1">
    <property type="nucleotide sequence ID" value="NZ_CP141615.1"/>
</dbReference>
<dbReference type="CDD" id="cd06565">
    <property type="entry name" value="GH20_GcnA-like"/>
    <property type="match status" value="1"/>
</dbReference>
<dbReference type="Pfam" id="PF18088">
    <property type="entry name" value="Glyco_H_20C_C"/>
    <property type="match status" value="1"/>
</dbReference>
<dbReference type="InterPro" id="IPR015883">
    <property type="entry name" value="Glyco_hydro_20_cat"/>
</dbReference>
<keyword evidence="7" id="KW-1185">Reference proteome</keyword>
<comment type="similarity">
    <text evidence="1">Belongs to the glycosyl hydrolase 20 family.</text>
</comment>
<dbReference type="EMBL" id="CP141615">
    <property type="protein sequence ID" value="WRP17522.1"/>
    <property type="molecule type" value="Genomic_DNA"/>
</dbReference>
<evidence type="ECO:0000256" key="3">
    <source>
        <dbReference type="SAM" id="MobiDB-lite"/>
    </source>
</evidence>
<evidence type="ECO:0000313" key="6">
    <source>
        <dbReference type="EMBL" id="WRP17522.1"/>
    </source>
</evidence>
<accession>A0ABZ1BXL5</accession>
<evidence type="ECO:0000259" key="4">
    <source>
        <dbReference type="Pfam" id="PF00728"/>
    </source>
</evidence>
<dbReference type="SUPFAM" id="SSF51445">
    <property type="entry name" value="(Trans)glycosidases"/>
    <property type="match status" value="1"/>
</dbReference>
<dbReference type="Gene3D" id="1.20.120.670">
    <property type="entry name" value="N-acetyl-b-d-glucoasminidase"/>
    <property type="match status" value="1"/>
</dbReference>
<evidence type="ECO:0000259" key="5">
    <source>
        <dbReference type="Pfam" id="PF18088"/>
    </source>
</evidence>
<proteinExistence type="inferred from homology"/>
<organism evidence="6 7">
    <name type="scientific">Carboxydichorda subterranea</name>
    <dbReference type="NCBI Taxonomy" id="3109565"/>
    <lineage>
        <taxon>Bacteria</taxon>
        <taxon>Bacillati</taxon>
        <taxon>Bacillota</taxon>
        <taxon>Limnochordia</taxon>
        <taxon>Limnochordales</taxon>
        <taxon>Geochordaceae</taxon>
        <taxon>Carboxydichorda</taxon>
    </lineage>
</organism>
<dbReference type="Gene3D" id="3.20.20.80">
    <property type="entry name" value="Glycosidases"/>
    <property type="match status" value="1"/>
</dbReference>
<dbReference type="InterPro" id="IPR017853">
    <property type="entry name" value="GH"/>
</dbReference>
<dbReference type="Proteomes" id="UP001332192">
    <property type="component" value="Chromosome"/>
</dbReference>
<evidence type="ECO:0000256" key="1">
    <source>
        <dbReference type="ARBA" id="ARBA00006285"/>
    </source>
</evidence>